<keyword evidence="10" id="KW-0862">Zinc</keyword>
<protein>
    <recommendedName>
        <fullName evidence="16">Pex N-terminal domain-containing protein</fullName>
    </recommendedName>
</protein>
<dbReference type="GO" id="GO:0016740">
    <property type="term" value="F:transferase activity"/>
    <property type="evidence" value="ECO:0007669"/>
    <property type="project" value="UniProtKB-KW"/>
</dbReference>
<dbReference type="PANTHER" id="PTHR23350">
    <property type="entry name" value="PEROXISOME ASSEMBLY PROTEIN 10"/>
    <property type="match status" value="1"/>
</dbReference>
<keyword evidence="8" id="KW-0863">Zinc-finger</keyword>
<keyword evidence="7" id="KW-0479">Metal-binding</keyword>
<dbReference type="SUPFAM" id="SSF57850">
    <property type="entry name" value="RING/U-box"/>
    <property type="match status" value="1"/>
</dbReference>
<keyword evidence="12" id="KW-1133">Transmembrane helix</keyword>
<dbReference type="EMBL" id="KV424041">
    <property type="protein sequence ID" value="KZT53286.1"/>
    <property type="molecule type" value="Genomic_DNA"/>
</dbReference>
<feature type="region of interest" description="Disordered" evidence="15">
    <location>
        <begin position="373"/>
        <end position="400"/>
    </location>
</feature>
<keyword evidence="11" id="KW-0653">Protein transport</keyword>
<reference evidence="17 18" key="1">
    <citation type="journal article" date="2016" name="Mol. Biol. Evol.">
        <title>Comparative Genomics of Early-Diverging Mushroom-Forming Fungi Provides Insights into the Origins of Lignocellulose Decay Capabilities.</title>
        <authorList>
            <person name="Nagy L.G."/>
            <person name="Riley R."/>
            <person name="Tritt A."/>
            <person name="Adam C."/>
            <person name="Daum C."/>
            <person name="Floudas D."/>
            <person name="Sun H."/>
            <person name="Yadav J.S."/>
            <person name="Pangilinan J."/>
            <person name="Larsson K.H."/>
            <person name="Matsuura K."/>
            <person name="Barry K."/>
            <person name="Labutti K."/>
            <person name="Kuo R."/>
            <person name="Ohm R.A."/>
            <person name="Bhattacharya S.S."/>
            <person name="Shirouzu T."/>
            <person name="Yoshinaga Y."/>
            <person name="Martin F.M."/>
            <person name="Grigoriev I.V."/>
            <person name="Hibbett D.S."/>
        </authorList>
    </citation>
    <scope>NUCLEOTIDE SEQUENCE [LARGE SCALE GENOMIC DNA]</scope>
    <source>
        <strain evidence="17 18">HHB12733</strain>
    </source>
</reference>
<comment type="similarity">
    <text evidence="3">Belongs to the pex2/pex10/pex12 family.</text>
</comment>
<evidence type="ECO:0000256" key="11">
    <source>
        <dbReference type="ARBA" id="ARBA00022927"/>
    </source>
</evidence>
<keyword evidence="13" id="KW-0472">Membrane</keyword>
<feature type="compositionally biased region" description="Acidic residues" evidence="15">
    <location>
        <begin position="379"/>
        <end position="391"/>
    </location>
</feature>
<evidence type="ECO:0000259" key="16">
    <source>
        <dbReference type="Pfam" id="PF04757"/>
    </source>
</evidence>
<dbReference type="GO" id="GO:0016562">
    <property type="term" value="P:protein import into peroxisome matrix, receptor recycling"/>
    <property type="evidence" value="ECO:0007669"/>
    <property type="project" value="UniProtKB-ARBA"/>
</dbReference>
<keyword evidence="9" id="KW-0833">Ubl conjugation pathway</keyword>
<dbReference type="GO" id="GO:0016567">
    <property type="term" value="P:protein ubiquitination"/>
    <property type="evidence" value="ECO:0007669"/>
    <property type="project" value="UniProtKB-ARBA"/>
</dbReference>
<proteinExistence type="inferred from homology"/>
<dbReference type="Proteomes" id="UP000076842">
    <property type="component" value="Unassembled WGS sequence"/>
</dbReference>
<evidence type="ECO:0000256" key="6">
    <source>
        <dbReference type="ARBA" id="ARBA00022692"/>
    </source>
</evidence>
<evidence type="ECO:0000256" key="10">
    <source>
        <dbReference type="ARBA" id="ARBA00022833"/>
    </source>
</evidence>
<keyword evidence="18" id="KW-1185">Reference proteome</keyword>
<evidence type="ECO:0000256" key="2">
    <source>
        <dbReference type="ARBA" id="ARBA00004906"/>
    </source>
</evidence>
<dbReference type="InterPro" id="IPR017907">
    <property type="entry name" value="Znf_RING_CS"/>
</dbReference>
<keyword evidence="4" id="KW-0813">Transport</keyword>
<evidence type="ECO:0000256" key="8">
    <source>
        <dbReference type="ARBA" id="ARBA00022771"/>
    </source>
</evidence>
<evidence type="ECO:0000256" key="9">
    <source>
        <dbReference type="ARBA" id="ARBA00022786"/>
    </source>
</evidence>
<sequence length="400" mass="44070">MSLPATWQSSWAAHLPQLHAVQSALGSHLPFRAHPARIAQLDAELLDEELAELLQDPLARALEPVLAGSWRALLSLELGLIIRAILYKYSIWDSAASYGASLQGLRLVDARPPAPGRIRRKKLLLHALLTLGVPYLHARLRGYALSRAWPDRPSSDRRRAAWRWLTRAENTHAVLALAGFVAFLWDGRYRTLADRLLGLRLVPSRSVDRLVSYEYMNRQLVWHALTEFLLFLVPMVDLSSLRRRLRQSLLSLRKSPFLPAPIKSLLASGSPSSTSESEQEGPYATLPPNECAICAQRAALPNLPYPLANQLVATSTIVGASVPTYPVQTPYGASCGHVYCYVCLTEQMVAAADEGEEGWKCLRCSKAVKSAARLKADDSEVLDGDEEDLGDPDAATPEAD</sequence>
<evidence type="ECO:0000256" key="15">
    <source>
        <dbReference type="SAM" id="MobiDB-lite"/>
    </source>
</evidence>
<dbReference type="AlphaFoldDB" id="A0A165DPZ6"/>
<feature type="domain" description="Pex N-terminal" evidence="16">
    <location>
        <begin position="47"/>
        <end position="248"/>
    </location>
</feature>
<evidence type="ECO:0000256" key="12">
    <source>
        <dbReference type="ARBA" id="ARBA00022989"/>
    </source>
</evidence>
<evidence type="ECO:0000256" key="1">
    <source>
        <dbReference type="ARBA" id="ARBA00004585"/>
    </source>
</evidence>
<dbReference type="OrthoDB" id="1701437at2759"/>
<dbReference type="STRING" id="1353952.A0A165DPZ6"/>
<name>A0A165DPZ6_9BASI</name>
<organism evidence="17 18">
    <name type="scientific">Calocera cornea HHB12733</name>
    <dbReference type="NCBI Taxonomy" id="1353952"/>
    <lineage>
        <taxon>Eukaryota</taxon>
        <taxon>Fungi</taxon>
        <taxon>Dikarya</taxon>
        <taxon>Basidiomycota</taxon>
        <taxon>Agaricomycotina</taxon>
        <taxon>Dacrymycetes</taxon>
        <taxon>Dacrymycetales</taxon>
        <taxon>Dacrymycetaceae</taxon>
        <taxon>Calocera</taxon>
    </lineage>
</organism>
<dbReference type="PANTHER" id="PTHR23350:SF4">
    <property type="entry name" value="PEROXISOME BIOGENESIS FACTOR 2"/>
    <property type="match status" value="1"/>
</dbReference>
<dbReference type="GO" id="GO:0008270">
    <property type="term" value="F:zinc ion binding"/>
    <property type="evidence" value="ECO:0007669"/>
    <property type="project" value="UniProtKB-KW"/>
</dbReference>
<dbReference type="GO" id="GO:0005778">
    <property type="term" value="C:peroxisomal membrane"/>
    <property type="evidence" value="ECO:0007669"/>
    <property type="project" value="UniProtKB-SubCell"/>
</dbReference>
<comment type="subcellular location">
    <subcellularLocation>
        <location evidence="1">Peroxisome membrane</location>
        <topology evidence="1">Multi-pass membrane protein</topology>
    </subcellularLocation>
</comment>
<keyword evidence="14" id="KW-0576">Peroxisome</keyword>
<gene>
    <name evidence="17" type="ORF">CALCODRAFT_557575</name>
</gene>
<dbReference type="InterPro" id="IPR013083">
    <property type="entry name" value="Znf_RING/FYVE/PHD"/>
</dbReference>
<dbReference type="Gene3D" id="3.30.40.10">
    <property type="entry name" value="Zinc/RING finger domain, C3HC4 (zinc finger)"/>
    <property type="match status" value="1"/>
</dbReference>
<evidence type="ECO:0000256" key="7">
    <source>
        <dbReference type="ARBA" id="ARBA00022723"/>
    </source>
</evidence>
<dbReference type="Pfam" id="PF04757">
    <property type="entry name" value="Pex2_Pex12"/>
    <property type="match status" value="1"/>
</dbReference>
<dbReference type="PROSITE" id="PS00518">
    <property type="entry name" value="ZF_RING_1"/>
    <property type="match status" value="1"/>
</dbReference>
<evidence type="ECO:0000256" key="14">
    <source>
        <dbReference type="ARBA" id="ARBA00023140"/>
    </source>
</evidence>
<accession>A0A165DPZ6</accession>
<dbReference type="InterPro" id="IPR006845">
    <property type="entry name" value="Pex_N"/>
</dbReference>
<evidence type="ECO:0000256" key="3">
    <source>
        <dbReference type="ARBA" id="ARBA00008704"/>
    </source>
</evidence>
<evidence type="ECO:0000313" key="17">
    <source>
        <dbReference type="EMBL" id="KZT53286.1"/>
    </source>
</evidence>
<dbReference type="InterPro" id="IPR025654">
    <property type="entry name" value="PEX2/10"/>
</dbReference>
<keyword evidence="6" id="KW-0812">Transmembrane</keyword>
<evidence type="ECO:0000313" key="18">
    <source>
        <dbReference type="Proteomes" id="UP000076842"/>
    </source>
</evidence>
<evidence type="ECO:0000256" key="5">
    <source>
        <dbReference type="ARBA" id="ARBA00022679"/>
    </source>
</evidence>
<dbReference type="InParanoid" id="A0A165DPZ6"/>
<keyword evidence="5" id="KW-0808">Transferase</keyword>
<evidence type="ECO:0000256" key="4">
    <source>
        <dbReference type="ARBA" id="ARBA00022448"/>
    </source>
</evidence>
<evidence type="ECO:0000256" key="13">
    <source>
        <dbReference type="ARBA" id="ARBA00023136"/>
    </source>
</evidence>
<comment type="pathway">
    <text evidence="2">Protein modification; protein ubiquitination.</text>
</comment>